<keyword evidence="2" id="KW-1185">Reference proteome</keyword>
<protein>
    <submittedName>
        <fullName evidence="1">Testis</fullName>
    </submittedName>
</protein>
<evidence type="ECO:0000313" key="2">
    <source>
        <dbReference type="Proteomes" id="UP001249851"/>
    </source>
</evidence>
<accession>A0AAD9Q4Z8</accession>
<dbReference type="Pfam" id="PF22574">
    <property type="entry name" value="SPMIP8"/>
    <property type="match status" value="1"/>
</dbReference>
<evidence type="ECO:0000313" key="1">
    <source>
        <dbReference type="EMBL" id="KAK2554771.1"/>
    </source>
</evidence>
<dbReference type="Proteomes" id="UP001249851">
    <property type="component" value="Unassembled WGS sequence"/>
</dbReference>
<proteinExistence type="predicted"/>
<dbReference type="AlphaFoldDB" id="A0AAD9Q4Z8"/>
<dbReference type="PANTHER" id="PTHR35348:SF1">
    <property type="entry name" value="TESTIS, PROSTATE AND PLACENTA-EXPRESSED PROTEIN"/>
    <property type="match status" value="1"/>
</dbReference>
<dbReference type="PANTHER" id="PTHR35348">
    <property type="entry name" value="TESTIS, PROSTATE AND PLACENTA-EXPRESSED PROTEIN"/>
    <property type="match status" value="1"/>
</dbReference>
<comment type="caution">
    <text evidence="1">The sequence shown here is derived from an EMBL/GenBank/DDBJ whole genome shotgun (WGS) entry which is preliminary data.</text>
</comment>
<gene>
    <name evidence="1" type="ORF">P5673_023740</name>
</gene>
<organism evidence="1 2">
    <name type="scientific">Acropora cervicornis</name>
    <name type="common">Staghorn coral</name>
    <dbReference type="NCBI Taxonomy" id="6130"/>
    <lineage>
        <taxon>Eukaryota</taxon>
        <taxon>Metazoa</taxon>
        <taxon>Cnidaria</taxon>
        <taxon>Anthozoa</taxon>
        <taxon>Hexacorallia</taxon>
        <taxon>Scleractinia</taxon>
        <taxon>Astrocoeniina</taxon>
        <taxon>Acroporidae</taxon>
        <taxon>Acropora</taxon>
    </lineage>
</organism>
<reference evidence="1" key="2">
    <citation type="journal article" date="2023" name="Science">
        <title>Genomic signatures of disease resistance in endangered staghorn corals.</title>
        <authorList>
            <person name="Vollmer S.V."/>
            <person name="Selwyn J.D."/>
            <person name="Despard B.A."/>
            <person name="Roesel C.L."/>
        </authorList>
    </citation>
    <scope>NUCLEOTIDE SEQUENCE</scope>
    <source>
        <strain evidence="1">K2</strain>
    </source>
</reference>
<dbReference type="InterPro" id="IPR034584">
    <property type="entry name" value="SPMIP8"/>
</dbReference>
<name>A0AAD9Q4Z8_ACRCE</name>
<sequence length="246" mass="27853">MSTTTQAVLYPCFGHRSHMLASVKEGLYHPMLPTFRRMDMDTAMHKLPEEHSRTTTPLTRNDFKNSSITLFKPADRPLSRTVSRYRNAEDEVIEGITETGKQLQATSYQPIESGGMAEFLQRSMTAKSREKQPSPLAPNELLEPYTFMPEPYLKYSADQMKFNGYATRYLSPRETSSWRYCFSLDNMHLKQYMEGSDCMAHFQVAAIGMHIQGPVLPQCIGDKGINKVTRSPQDANFNCGATSVGE</sequence>
<dbReference type="EMBL" id="JARQWQ010000067">
    <property type="protein sequence ID" value="KAK2554771.1"/>
    <property type="molecule type" value="Genomic_DNA"/>
</dbReference>
<reference evidence="1" key="1">
    <citation type="journal article" date="2023" name="G3 (Bethesda)">
        <title>Whole genome assembly and annotation of the endangered Caribbean coral Acropora cervicornis.</title>
        <authorList>
            <person name="Selwyn J.D."/>
            <person name="Vollmer S.V."/>
        </authorList>
    </citation>
    <scope>NUCLEOTIDE SEQUENCE</scope>
    <source>
        <strain evidence="1">K2</strain>
    </source>
</reference>